<evidence type="ECO:0000313" key="1">
    <source>
        <dbReference type="EMBL" id="KEJ91991.1"/>
    </source>
</evidence>
<reference evidence="1 2" key="1">
    <citation type="submission" date="2014-04" db="EMBL/GenBank/DDBJ databases">
        <title>Draft Genome Sequence of Synergistes jonesii.</title>
        <authorList>
            <person name="Coil D.A."/>
            <person name="Eisen J.A."/>
            <person name="Holland-Moritz H.E."/>
        </authorList>
    </citation>
    <scope>NUCLEOTIDE SEQUENCE [LARGE SCALE GENOMIC DNA]</scope>
    <source>
        <strain evidence="1 2">78-1</strain>
    </source>
</reference>
<dbReference type="EMBL" id="JMKI01000036">
    <property type="protein sequence ID" value="KEJ91991.1"/>
    <property type="molecule type" value="Genomic_DNA"/>
</dbReference>
<dbReference type="STRING" id="2754.EH55_06305"/>
<name>A0A073IR97_9BACT</name>
<comment type="caution">
    <text evidence="1">The sequence shown here is derived from an EMBL/GenBank/DDBJ whole genome shotgun (WGS) entry which is preliminary data.</text>
</comment>
<gene>
    <name evidence="1" type="ORF">EH55_06305</name>
</gene>
<evidence type="ECO:0000313" key="2">
    <source>
        <dbReference type="Proteomes" id="UP000027665"/>
    </source>
</evidence>
<keyword evidence="2" id="KW-1185">Reference proteome</keyword>
<sequence>MRGNFSLGVFASPRRREKFLRAVTARAEPPDGRGSVPARNHKAEVHTGVARFHSFPFIGGVFPKILRAVIC</sequence>
<organism evidence="1 2">
    <name type="scientific">Synergistes jonesii</name>
    <dbReference type="NCBI Taxonomy" id="2754"/>
    <lineage>
        <taxon>Bacteria</taxon>
        <taxon>Thermotogati</taxon>
        <taxon>Synergistota</taxon>
        <taxon>Synergistia</taxon>
        <taxon>Synergistales</taxon>
        <taxon>Synergistaceae</taxon>
        <taxon>Synergistes</taxon>
    </lineage>
</organism>
<dbReference type="AlphaFoldDB" id="A0A073IR97"/>
<dbReference type="Proteomes" id="UP000027665">
    <property type="component" value="Unassembled WGS sequence"/>
</dbReference>
<proteinExistence type="predicted"/>
<accession>A0A073IR97</accession>
<protein>
    <submittedName>
        <fullName evidence="1">Uncharacterized protein</fullName>
    </submittedName>
</protein>